<dbReference type="SMART" id="SM00255">
    <property type="entry name" value="TIR"/>
    <property type="match status" value="1"/>
</dbReference>
<name>F8B6H9_9ACTN</name>
<dbReference type="InterPro" id="IPR029052">
    <property type="entry name" value="Metallo-depent_PP-like"/>
</dbReference>
<dbReference type="KEGG" id="fsy:FsymDg_1830"/>
<organism evidence="2 3">
    <name type="scientific">Candidatus Protofrankia datiscae</name>
    <dbReference type="NCBI Taxonomy" id="2716812"/>
    <lineage>
        <taxon>Bacteria</taxon>
        <taxon>Bacillati</taxon>
        <taxon>Actinomycetota</taxon>
        <taxon>Actinomycetes</taxon>
        <taxon>Frankiales</taxon>
        <taxon>Frankiaceae</taxon>
        <taxon>Protofrankia</taxon>
    </lineage>
</organism>
<evidence type="ECO:0000313" key="3">
    <source>
        <dbReference type="Proteomes" id="UP000001549"/>
    </source>
</evidence>
<dbReference type="SUPFAM" id="SSF56300">
    <property type="entry name" value="Metallo-dependent phosphatases"/>
    <property type="match status" value="1"/>
</dbReference>
<evidence type="ECO:0000259" key="1">
    <source>
        <dbReference type="PROSITE" id="PS50104"/>
    </source>
</evidence>
<dbReference type="EMBL" id="CP002801">
    <property type="protein sequence ID" value="AEH09277.1"/>
    <property type="molecule type" value="Genomic_DNA"/>
</dbReference>
<dbReference type="Gene3D" id="3.40.50.10140">
    <property type="entry name" value="Toll/interleukin-1 receptor homology (TIR) domain"/>
    <property type="match status" value="1"/>
</dbReference>
<feature type="domain" description="TIR" evidence="1">
    <location>
        <begin position="30"/>
        <end position="161"/>
    </location>
</feature>
<accession>F8B6H9</accession>
<evidence type="ECO:0000313" key="2">
    <source>
        <dbReference type="EMBL" id="AEH09277.1"/>
    </source>
</evidence>
<sequence length="364" mass="39980">MTRRAGPATRYPLGHTGQMVSQAHPTRAGSPLDFFISYSAANERWASWIAWELESAGYRTMIQAWDFVPGSNFKEFIDRGVSEATLVIAVLSRSYMQSRWGNLEWQVALDPDTSKSKLVTVRTEECELDGLLSMITFVDLVGVTDPRKARELLLKKVSDALRGRAKPETGPGYPLATDAQAVPAAEIDELVPPSRVTTRRLPVVAPAYPLAAAPARGPRPSVTVLHLAAPRIPRRGADGVRSAGELQARLWGDVTRLIHAGAPHPDLLVVTGDLTSTGHPREFEEALTFLAGLRALLSLEAHRLVLVPGSHDINQAAARAYFANCDADDIEPQPPYWPKWRHFANLFREVYQGIEGPLFDSAQP</sequence>
<dbReference type="Gene3D" id="3.60.21.10">
    <property type="match status" value="1"/>
</dbReference>
<dbReference type="InterPro" id="IPR004843">
    <property type="entry name" value="Calcineurin-like_PHP"/>
</dbReference>
<reference evidence="2 3" key="1">
    <citation type="submission" date="2011-05" db="EMBL/GenBank/DDBJ databases">
        <title>Complete sequence of chromosome of Frankia symbiont of Datisca glomerata.</title>
        <authorList>
            <consortium name="US DOE Joint Genome Institute"/>
            <person name="Lucas S."/>
            <person name="Han J."/>
            <person name="Lapidus A."/>
            <person name="Cheng J.-F."/>
            <person name="Goodwin L."/>
            <person name="Pitluck S."/>
            <person name="Peters L."/>
            <person name="Mikhailova N."/>
            <person name="Chertkov O."/>
            <person name="Teshima H."/>
            <person name="Han C."/>
            <person name="Tapia R."/>
            <person name="Land M."/>
            <person name="Hauser L."/>
            <person name="Kyrpides N."/>
            <person name="Ivanova N."/>
            <person name="Pagani I."/>
            <person name="Berry A."/>
            <person name="Pawlowski K."/>
            <person name="Persson T."/>
            <person name="Vanden Heuvel B."/>
            <person name="Benson D."/>
            <person name="Woyke T."/>
        </authorList>
    </citation>
    <scope>NUCLEOTIDE SEQUENCE [LARGE SCALE GENOMIC DNA]</scope>
    <source>
        <strain evidence="3">4085684</strain>
    </source>
</reference>
<dbReference type="Pfam" id="PF00149">
    <property type="entry name" value="Metallophos"/>
    <property type="match status" value="1"/>
</dbReference>
<gene>
    <name evidence="2" type="ordered locus">FsymDg_1830</name>
</gene>
<dbReference type="GO" id="GO:0007165">
    <property type="term" value="P:signal transduction"/>
    <property type="evidence" value="ECO:0007669"/>
    <property type="project" value="InterPro"/>
</dbReference>
<proteinExistence type="predicted"/>
<dbReference type="SUPFAM" id="SSF52200">
    <property type="entry name" value="Toll/Interleukin receptor TIR domain"/>
    <property type="match status" value="1"/>
</dbReference>
<dbReference type="PROSITE" id="PS50104">
    <property type="entry name" value="TIR"/>
    <property type="match status" value="1"/>
</dbReference>
<dbReference type="AlphaFoldDB" id="F8B6H9"/>
<dbReference type="Proteomes" id="UP000001549">
    <property type="component" value="Chromosome"/>
</dbReference>
<dbReference type="GO" id="GO:0016787">
    <property type="term" value="F:hydrolase activity"/>
    <property type="evidence" value="ECO:0007669"/>
    <property type="project" value="InterPro"/>
</dbReference>
<dbReference type="STRING" id="656024.FsymDg_1830"/>
<dbReference type="InterPro" id="IPR000157">
    <property type="entry name" value="TIR_dom"/>
</dbReference>
<protein>
    <submittedName>
        <fullName evidence="2">TIR protein</fullName>
    </submittedName>
</protein>
<keyword evidence="3" id="KW-1185">Reference proteome</keyword>
<dbReference type="eggNOG" id="COG1409">
    <property type="taxonomic scope" value="Bacteria"/>
</dbReference>
<dbReference type="InterPro" id="IPR035897">
    <property type="entry name" value="Toll_tir_struct_dom_sf"/>
</dbReference>
<dbReference type="Pfam" id="PF13676">
    <property type="entry name" value="TIR_2"/>
    <property type="match status" value="1"/>
</dbReference>
<dbReference type="HOGENOM" id="CLU_038223_0_0_11"/>